<dbReference type="PANTHER" id="PTHR30383">
    <property type="entry name" value="THIOESTERASE 1/PROTEASE 1/LYSOPHOSPHOLIPASE L1"/>
    <property type="match status" value="1"/>
</dbReference>
<dbReference type="OrthoDB" id="26855at2"/>
<dbReference type="Pfam" id="PF13472">
    <property type="entry name" value="Lipase_GDSL_2"/>
    <property type="match status" value="1"/>
</dbReference>
<evidence type="ECO:0000313" key="2">
    <source>
        <dbReference type="EMBL" id="PKR86703.1"/>
    </source>
</evidence>
<sequence>MNTSIFIQSNELVRYCAIGDSLTVGIGSTYFVKGFITKYLWLLRRSLNKPIVPYIYGKSGATTADILKMLNNPFVKEGIIRSSIITLTAGGNDLIDSAQLFLKNKNEKDFFLAVDQGKKNLASIMDRILNMKKGGEPFIIRMMNLYDPFENIPGTDKWVEAYNQGIERLSSPPMIKVANVHDRFKGKTKELLAIDHVHPNNKGYEVIADAFFELGVDPL</sequence>
<dbReference type="InterPro" id="IPR013830">
    <property type="entry name" value="SGNH_hydro"/>
</dbReference>
<comment type="caution">
    <text evidence="2">The sequence shown here is derived from an EMBL/GenBank/DDBJ whole genome shotgun (WGS) entry which is preliminary data.</text>
</comment>
<dbReference type="PANTHER" id="PTHR30383:SF27">
    <property type="entry name" value="SPORE GERMINATION LIPASE LIPC"/>
    <property type="match status" value="1"/>
</dbReference>
<gene>
    <name evidence="2" type="ORF">CWO92_01180</name>
</gene>
<name>A0A2N3LQA3_9BACI</name>
<evidence type="ECO:0000313" key="3">
    <source>
        <dbReference type="Proteomes" id="UP000233440"/>
    </source>
</evidence>
<dbReference type="EMBL" id="PIQO01000001">
    <property type="protein sequence ID" value="PKR86703.1"/>
    <property type="molecule type" value="Genomic_DNA"/>
</dbReference>
<protein>
    <recommendedName>
        <fullName evidence="1">SGNH hydrolase-type esterase domain-containing protein</fullName>
    </recommendedName>
</protein>
<dbReference type="GO" id="GO:0004622">
    <property type="term" value="F:phosphatidylcholine lysophospholipase activity"/>
    <property type="evidence" value="ECO:0007669"/>
    <property type="project" value="TreeGrafter"/>
</dbReference>
<proteinExistence type="predicted"/>
<reference evidence="2 3" key="1">
    <citation type="submission" date="2017-11" db="EMBL/GenBank/DDBJ databases">
        <title>Bacillus camelliae sp. nov., isolated from pu'er tea.</title>
        <authorList>
            <person name="Niu L."/>
        </authorList>
    </citation>
    <scope>NUCLEOTIDE SEQUENCE [LARGE SCALE GENOMIC DNA]</scope>
    <source>
        <strain evidence="2 3">7578-1</strain>
    </source>
</reference>
<dbReference type="RefSeq" id="WP_101352353.1">
    <property type="nucleotide sequence ID" value="NZ_PIQO01000001.1"/>
</dbReference>
<dbReference type="AlphaFoldDB" id="A0A2N3LQA3"/>
<dbReference type="InterPro" id="IPR051532">
    <property type="entry name" value="Ester_Hydrolysis_Enzymes"/>
</dbReference>
<dbReference type="Proteomes" id="UP000233440">
    <property type="component" value="Unassembled WGS sequence"/>
</dbReference>
<evidence type="ECO:0000259" key="1">
    <source>
        <dbReference type="Pfam" id="PF13472"/>
    </source>
</evidence>
<dbReference type="SUPFAM" id="SSF52266">
    <property type="entry name" value="SGNH hydrolase"/>
    <property type="match status" value="1"/>
</dbReference>
<keyword evidence="3" id="KW-1185">Reference proteome</keyword>
<organism evidence="2 3">
    <name type="scientific">Heyndrickxia camelliae</name>
    <dbReference type="NCBI Taxonomy" id="1707093"/>
    <lineage>
        <taxon>Bacteria</taxon>
        <taxon>Bacillati</taxon>
        <taxon>Bacillota</taxon>
        <taxon>Bacilli</taxon>
        <taxon>Bacillales</taxon>
        <taxon>Bacillaceae</taxon>
        <taxon>Heyndrickxia</taxon>
    </lineage>
</organism>
<accession>A0A2N3LQA3</accession>
<dbReference type="InterPro" id="IPR036514">
    <property type="entry name" value="SGNH_hydro_sf"/>
</dbReference>
<dbReference type="Gene3D" id="3.40.50.1110">
    <property type="entry name" value="SGNH hydrolase"/>
    <property type="match status" value="1"/>
</dbReference>
<feature type="domain" description="SGNH hydrolase-type esterase" evidence="1">
    <location>
        <begin position="17"/>
        <end position="206"/>
    </location>
</feature>